<protein>
    <submittedName>
        <fullName evidence="2">Uncharacterized protein</fullName>
    </submittedName>
</protein>
<accession>A0A7Y9W5G5</accession>
<evidence type="ECO:0000313" key="2">
    <source>
        <dbReference type="EMBL" id="NYH14115.1"/>
    </source>
</evidence>
<feature type="transmembrane region" description="Helical" evidence="1">
    <location>
        <begin position="84"/>
        <end position="104"/>
    </location>
</feature>
<proteinExistence type="predicted"/>
<comment type="caution">
    <text evidence="2">The sequence shown here is derived from an EMBL/GenBank/DDBJ whole genome shotgun (WGS) entry which is preliminary data.</text>
</comment>
<dbReference type="EMBL" id="JACCAU010000001">
    <property type="protein sequence ID" value="NYH14115.1"/>
    <property type="molecule type" value="Genomic_DNA"/>
</dbReference>
<evidence type="ECO:0000256" key="1">
    <source>
        <dbReference type="SAM" id="Phobius"/>
    </source>
</evidence>
<name>A0A7Y9W5G5_9BURK</name>
<gene>
    <name evidence="2" type="ORF">GGD41_001343</name>
</gene>
<keyword evidence="1" id="KW-1133">Transmembrane helix</keyword>
<evidence type="ECO:0000313" key="3">
    <source>
        <dbReference type="Proteomes" id="UP000572540"/>
    </source>
</evidence>
<dbReference type="RefSeq" id="WP_179709313.1">
    <property type="nucleotide sequence ID" value="NZ_JACCAU010000001.1"/>
</dbReference>
<dbReference type="AlphaFoldDB" id="A0A7Y9W5G5"/>
<keyword evidence="1" id="KW-0472">Membrane</keyword>
<organism evidence="2 3">
    <name type="scientific">Paraburkholderia bryophila</name>
    <dbReference type="NCBI Taxonomy" id="420952"/>
    <lineage>
        <taxon>Bacteria</taxon>
        <taxon>Pseudomonadati</taxon>
        <taxon>Pseudomonadota</taxon>
        <taxon>Betaproteobacteria</taxon>
        <taxon>Burkholderiales</taxon>
        <taxon>Burkholderiaceae</taxon>
        <taxon>Paraburkholderia</taxon>
    </lineage>
</organism>
<reference evidence="2 3" key="1">
    <citation type="submission" date="2020-07" db="EMBL/GenBank/DDBJ databases">
        <title>Exploring microbial biodiversity for novel pathways involved in the catabolism of aromatic compounds derived from lignin.</title>
        <authorList>
            <person name="Elkins J."/>
        </authorList>
    </citation>
    <scope>NUCLEOTIDE SEQUENCE [LARGE SCALE GENOMIC DNA]</scope>
    <source>
        <strain evidence="2 3">H2C3B</strain>
    </source>
</reference>
<keyword evidence="1" id="KW-0812">Transmembrane</keyword>
<dbReference type="Proteomes" id="UP000572540">
    <property type="component" value="Unassembled WGS sequence"/>
</dbReference>
<sequence>MLREAMSSVRDMRRLHDIAAIPVRNGFGDVVRRIGLADALQQAGRILHWRNTRAYAHMPPPERVRRGWRAGEAGGPTLLGLPKFGLLGFCGAVVGGVWLVQSAWKSGRRSDL</sequence>